<gene>
    <name evidence="1" type="ORF">DSO57_1005629</name>
</gene>
<sequence>MKNAFLTSPPQSSGNLPPYIMIPEFQKIRCQPVYAADILQLDHISLAVPSLHRVLPASTHTPSPLYWRYHLDPKAHAPSNPSPKAPLTLTLQSQTFGKGHFVKLHLPP</sequence>
<keyword evidence="2" id="KW-1185">Reference proteome</keyword>
<name>A0ACC2SA10_9FUNG</name>
<organism evidence="1 2">
    <name type="scientific">Entomophthora muscae</name>
    <dbReference type="NCBI Taxonomy" id="34485"/>
    <lineage>
        <taxon>Eukaryota</taxon>
        <taxon>Fungi</taxon>
        <taxon>Fungi incertae sedis</taxon>
        <taxon>Zoopagomycota</taxon>
        <taxon>Entomophthoromycotina</taxon>
        <taxon>Entomophthoromycetes</taxon>
        <taxon>Entomophthorales</taxon>
        <taxon>Entomophthoraceae</taxon>
        <taxon>Entomophthora</taxon>
    </lineage>
</organism>
<reference evidence="1" key="1">
    <citation type="submission" date="2022-04" db="EMBL/GenBank/DDBJ databases">
        <title>Genome of the entomopathogenic fungus Entomophthora muscae.</title>
        <authorList>
            <person name="Elya C."/>
            <person name="Lovett B.R."/>
            <person name="Lee E."/>
            <person name="Macias A.M."/>
            <person name="Hajek A.E."/>
            <person name="De Bivort B.L."/>
            <person name="Kasson M.T."/>
            <person name="De Fine Licht H.H."/>
            <person name="Stajich J.E."/>
        </authorList>
    </citation>
    <scope>NUCLEOTIDE SEQUENCE</scope>
    <source>
        <strain evidence="1">Berkeley</strain>
    </source>
</reference>
<protein>
    <submittedName>
        <fullName evidence="1">Uncharacterized protein</fullName>
    </submittedName>
</protein>
<evidence type="ECO:0000313" key="1">
    <source>
        <dbReference type="EMBL" id="KAJ9059126.1"/>
    </source>
</evidence>
<accession>A0ACC2SA10</accession>
<dbReference type="EMBL" id="QTSX02005695">
    <property type="protein sequence ID" value="KAJ9059126.1"/>
    <property type="molecule type" value="Genomic_DNA"/>
</dbReference>
<dbReference type="Proteomes" id="UP001165960">
    <property type="component" value="Unassembled WGS sequence"/>
</dbReference>
<comment type="caution">
    <text evidence="1">The sequence shown here is derived from an EMBL/GenBank/DDBJ whole genome shotgun (WGS) entry which is preliminary data.</text>
</comment>
<proteinExistence type="predicted"/>
<evidence type="ECO:0000313" key="2">
    <source>
        <dbReference type="Proteomes" id="UP001165960"/>
    </source>
</evidence>